<dbReference type="Proteomes" id="UP000555564">
    <property type="component" value="Unassembled WGS sequence"/>
</dbReference>
<dbReference type="InterPro" id="IPR052179">
    <property type="entry name" value="DD-CPase-like"/>
</dbReference>
<reference evidence="2 3" key="1">
    <citation type="submission" date="2020-08" db="EMBL/GenBank/DDBJ databases">
        <title>Sequencing the genomes of 1000 actinobacteria strains.</title>
        <authorList>
            <person name="Klenk H.-P."/>
        </authorList>
    </citation>
    <scope>NUCLEOTIDE SEQUENCE [LARGE SCALE GENOMIC DNA]</scope>
    <source>
        <strain evidence="2 3">DSM 44936</strain>
    </source>
</reference>
<dbReference type="InterPro" id="IPR006311">
    <property type="entry name" value="TAT_signal"/>
</dbReference>
<proteinExistence type="predicted"/>
<dbReference type="CDD" id="cd14846">
    <property type="entry name" value="Peptidase_M15_like"/>
    <property type="match status" value="1"/>
</dbReference>
<evidence type="ECO:0000313" key="3">
    <source>
        <dbReference type="Proteomes" id="UP000555564"/>
    </source>
</evidence>
<evidence type="ECO:0000313" key="2">
    <source>
        <dbReference type="EMBL" id="MBB6472587.1"/>
    </source>
</evidence>
<dbReference type="PANTHER" id="PTHR34385">
    <property type="entry name" value="D-ALANYL-D-ALANINE CARBOXYPEPTIDASE"/>
    <property type="match status" value="1"/>
</dbReference>
<dbReference type="SUPFAM" id="SSF55166">
    <property type="entry name" value="Hedgehog/DD-peptidase"/>
    <property type="match status" value="1"/>
</dbReference>
<feature type="domain" description="D-alanyl-D-alanine carboxypeptidase-like core" evidence="1">
    <location>
        <begin position="74"/>
        <end position="175"/>
    </location>
</feature>
<accession>A0A7X0IF90</accession>
<dbReference type="Gene3D" id="3.30.1380.10">
    <property type="match status" value="1"/>
</dbReference>
<dbReference type="EMBL" id="JACHIU010000001">
    <property type="protein sequence ID" value="MBB6472587.1"/>
    <property type="molecule type" value="Genomic_DNA"/>
</dbReference>
<organism evidence="2 3">
    <name type="scientific">Sphaerisporangium rubeum</name>
    <dbReference type="NCBI Taxonomy" id="321317"/>
    <lineage>
        <taxon>Bacteria</taxon>
        <taxon>Bacillati</taxon>
        <taxon>Actinomycetota</taxon>
        <taxon>Actinomycetes</taxon>
        <taxon>Streptosporangiales</taxon>
        <taxon>Streptosporangiaceae</taxon>
        <taxon>Sphaerisporangium</taxon>
    </lineage>
</organism>
<sequence>MPARRRRWILLAGLVIVGAVIAASVAWRPLVASAPPVRPVQSAGERISVDGRDGVIPPGRTVSVFDDKKAAVRNLDPDLLDALRQAARDAEADGVGIGVSSGWRSPAYQRRLLREAVRRYGSAKEAARWVATPGTSEHVKGEAVDVGPADAASWLSRHGTAYGLCQIYGNEPWHYELRPDAVHDGCPPMYADPTEDPRMRP</sequence>
<gene>
    <name evidence="2" type="ORF">BJ992_002018</name>
</gene>
<evidence type="ECO:0000259" key="1">
    <source>
        <dbReference type="Pfam" id="PF02557"/>
    </source>
</evidence>
<dbReference type="GO" id="GO:0008233">
    <property type="term" value="F:peptidase activity"/>
    <property type="evidence" value="ECO:0007669"/>
    <property type="project" value="InterPro"/>
</dbReference>
<dbReference type="AlphaFoldDB" id="A0A7X0IF90"/>
<name>A0A7X0IF90_9ACTN</name>
<dbReference type="Pfam" id="PF02557">
    <property type="entry name" value="VanY"/>
    <property type="match status" value="1"/>
</dbReference>
<keyword evidence="3" id="KW-1185">Reference proteome</keyword>
<dbReference type="InterPro" id="IPR009045">
    <property type="entry name" value="Zn_M74/Hedgehog-like"/>
</dbReference>
<dbReference type="PROSITE" id="PS51318">
    <property type="entry name" value="TAT"/>
    <property type="match status" value="1"/>
</dbReference>
<dbReference type="PANTHER" id="PTHR34385:SF1">
    <property type="entry name" value="PEPTIDOGLYCAN L-ALANYL-D-GLUTAMATE ENDOPEPTIDASE CWLK"/>
    <property type="match status" value="1"/>
</dbReference>
<protein>
    <recommendedName>
        <fullName evidence="1">D-alanyl-D-alanine carboxypeptidase-like core domain-containing protein</fullName>
    </recommendedName>
</protein>
<dbReference type="InterPro" id="IPR003709">
    <property type="entry name" value="VanY-like_core_dom"/>
</dbReference>
<dbReference type="GO" id="GO:0006508">
    <property type="term" value="P:proteolysis"/>
    <property type="evidence" value="ECO:0007669"/>
    <property type="project" value="InterPro"/>
</dbReference>
<comment type="caution">
    <text evidence="2">The sequence shown here is derived from an EMBL/GenBank/DDBJ whole genome shotgun (WGS) entry which is preliminary data.</text>
</comment>